<protein>
    <submittedName>
        <fullName evidence="2">Flavodoxin</fullName>
    </submittedName>
</protein>
<dbReference type="Gene3D" id="3.40.50.360">
    <property type="match status" value="1"/>
</dbReference>
<evidence type="ECO:0000313" key="3">
    <source>
        <dbReference type="Proteomes" id="UP000240509"/>
    </source>
</evidence>
<dbReference type="AlphaFoldDB" id="A0A2T4U222"/>
<dbReference type="PROSITE" id="PS50902">
    <property type="entry name" value="FLAVODOXIN_LIKE"/>
    <property type="match status" value="1"/>
</dbReference>
<gene>
    <name evidence="2" type="ORF">C6Y45_16560</name>
</gene>
<organism evidence="2 3">
    <name type="scientific">Alkalicoccus saliphilus</name>
    <dbReference type="NCBI Taxonomy" id="200989"/>
    <lineage>
        <taxon>Bacteria</taxon>
        <taxon>Bacillati</taxon>
        <taxon>Bacillota</taxon>
        <taxon>Bacilli</taxon>
        <taxon>Bacillales</taxon>
        <taxon>Bacillaceae</taxon>
        <taxon>Alkalicoccus</taxon>
    </lineage>
</organism>
<accession>A0A2T4U222</accession>
<name>A0A2T4U222_9BACI</name>
<keyword evidence="3" id="KW-1185">Reference proteome</keyword>
<dbReference type="EMBL" id="PZJJ01000053">
    <property type="protein sequence ID" value="PTL37415.1"/>
    <property type="molecule type" value="Genomic_DNA"/>
</dbReference>
<reference evidence="2 3" key="1">
    <citation type="submission" date="2018-03" db="EMBL/GenBank/DDBJ databases">
        <title>Alkalicoccus saliphilus sp. nov., isolated from a mineral pool.</title>
        <authorList>
            <person name="Zhao B."/>
        </authorList>
    </citation>
    <scope>NUCLEOTIDE SEQUENCE [LARGE SCALE GENOMIC DNA]</scope>
    <source>
        <strain evidence="2 3">6AG</strain>
    </source>
</reference>
<dbReference type="Proteomes" id="UP000240509">
    <property type="component" value="Unassembled WGS sequence"/>
</dbReference>
<dbReference type="OrthoDB" id="411306at2"/>
<dbReference type="SUPFAM" id="SSF52218">
    <property type="entry name" value="Flavoproteins"/>
    <property type="match status" value="1"/>
</dbReference>
<dbReference type="InterPro" id="IPR029039">
    <property type="entry name" value="Flavoprotein-like_sf"/>
</dbReference>
<dbReference type="GO" id="GO:0010181">
    <property type="term" value="F:FMN binding"/>
    <property type="evidence" value="ECO:0007669"/>
    <property type="project" value="InterPro"/>
</dbReference>
<evidence type="ECO:0000259" key="1">
    <source>
        <dbReference type="PROSITE" id="PS50902"/>
    </source>
</evidence>
<feature type="domain" description="Flavodoxin-like" evidence="1">
    <location>
        <begin position="3"/>
        <end position="152"/>
    </location>
</feature>
<dbReference type="GO" id="GO:0016651">
    <property type="term" value="F:oxidoreductase activity, acting on NAD(P)H"/>
    <property type="evidence" value="ECO:0007669"/>
    <property type="project" value="UniProtKB-ARBA"/>
</dbReference>
<proteinExistence type="predicted"/>
<sequence length="167" mass="18586">MKTGIIVHSHTGNTRGVAEILLQKLEDNGCTVEMRKVEAVNEDPKAGGPVKLKHVPDPDEFDFLIFAAPVRGFNLSPVMAAYLQEIPTLHHKKAACFVTEFFPFSYMGGRQAVDRMSKLLEAKEVSLLDSGIINWSRPTRDKQIRKLTDRLALLPVSSESSPEANNR</sequence>
<dbReference type="InterPro" id="IPR008254">
    <property type="entry name" value="Flavodoxin/NO_synth"/>
</dbReference>
<dbReference type="RefSeq" id="WP_107586335.1">
    <property type="nucleotide sequence ID" value="NZ_PZJJ01000053.1"/>
</dbReference>
<evidence type="ECO:0000313" key="2">
    <source>
        <dbReference type="EMBL" id="PTL37415.1"/>
    </source>
</evidence>
<comment type="caution">
    <text evidence="2">The sequence shown here is derived from an EMBL/GenBank/DDBJ whole genome shotgun (WGS) entry which is preliminary data.</text>
</comment>